<keyword evidence="3" id="KW-1185">Reference proteome</keyword>
<gene>
    <name evidence="2" type="ORF">SEMRO_389_G132570.1</name>
</gene>
<dbReference type="PANTHER" id="PTHR43135:SF3">
    <property type="entry name" value="ALPHA-D-RIBOSE 1-METHYLPHOSPHONATE 5-TRIPHOSPHATE DIPHOSPHATASE"/>
    <property type="match status" value="1"/>
</dbReference>
<evidence type="ECO:0000313" key="3">
    <source>
        <dbReference type="Proteomes" id="UP001153069"/>
    </source>
</evidence>
<dbReference type="InterPro" id="IPR051781">
    <property type="entry name" value="Metallo-dep_Hydrolase"/>
</dbReference>
<dbReference type="InterPro" id="IPR057744">
    <property type="entry name" value="OTAase-like"/>
</dbReference>
<organism evidence="2 3">
    <name type="scientific">Seminavis robusta</name>
    <dbReference type="NCBI Taxonomy" id="568900"/>
    <lineage>
        <taxon>Eukaryota</taxon>
        <taxon>Sar</taxon>
        <taxon>Stramenopiles</taxon>
        <taxon>Ochrophyta</taxon>
        <taxon>Bacillariophyta</taxon>
        <taxon>Bacillariophyceae</taxon>
        <taxon>Bacillariophycidae</taxon>
        <taxon>Naviculales</taxon>
        <taxon>Naviculaceae</taxon>
        <taxon>Seminavis</taxon>
    </lineage>
</organism>
<dbReference type="OrthoDB" id="194468at2759"/>
<dbReference type="Proteomes" id="UP001153069">
    <property type="component" value="Unassembled WGS sequence"/>
</dbReference>
<dbReference type="Pfam" id="PF01979">
    <property type="entry name" value="Amidohydro_1"/>
    <property type="match status" value="1"/>
</dbReference>
<dbReference type="InterPro" id="IPR032466">
    <property type="entry name" value="Metal_Hydrolase"/>
</dbReference>
<dbReference type="PANTHER" id="PTHR43135">
    <property type="entry name" value="ALPHA-D-RIBOSE 1-METHYLPHOSPHONATE 5-TRIPHOSPHATE DIPHOSPHATASE"/>
    <property type="match status" value="1"/>
</dbReference>
<evidence type="ECO:0000313" key="2">
    <source>
        <dbReference type="EMBL" id="CAB9509420.1"/>
    </source>
</evidence>
<dbReference type="SUPFAM" id="SSF51556">
    <property type="entry name" value="Metallo-dependent hydrolases"/>
    <property type="match status" value="1"/>
</dbReference>
<name>A0A9N8DZE9_9STRA</name>
<sequence>MPEYVPLRYRSPEEEAPADAILFKNAKIFNGKGDAYIEATEVLIEGNLITKVGSGLEAPTDKKTAVVDCAGKTLMPGLIDMHSHLCFQEGMLEGRDEYDQMSMGAMCAADCLDYLNQGFTTVRDAGGNVLGMAKAVRLGRIMGPRIYACGAFISQTGGHGDTGCCFDMPLQTDTLVQHGVTHICDSVAEVRRACRNNFRNGATQIKYMAGGGCASAFDPIHVTEGSFEEMKAACDVAADYGSYVMIHAYHDRSIMRALDAGVKCVEHGFLMSEECMKRMVKEGIAICIQAVMSLEVFADPELITFFSRDQKNKAAMVNSGAANMMKLCREYKPILISGGDMFGKGNQERQSANIIAMVTLGGFDSATALRSATGDAAEVLSWCGGMNPYKDGKLGVIEEGAYADVILVDGDPLADIEALKRDKVRVVIKDGKCYKYKLEDNALEVVYSN</sequence>
<dbReference type="GO" id="GO:0016810">
    <property type="term" value="F:hydrolase activity, acting on carbon-nitrogen (but not peptide) bonds"/>
    <property type="evidence" value="ECO:0007669"/>
    <property type="project" value="InterPro"/>
</dbReference>
<dbReference type="AlphaFoldDB" id="A0A9N8DZE9"/>
<dbReference type="InterPro" id="IPR006680">
    <property type="entry name" value="Amidohydro-rel"/>
</dbReference>
<dbReference type="CDD" id="cd01299">
    <property type="entry name" value="Met_dep_hydrolase_A"/>
    <property type="match status" value="1"/>
</dbReference>
<proteinExistence type="predicted"/>
<dbReference type="SUPFAM" id="SSF51338">
    <property type="entry name" value="Composite domain of metallo-dependent hydrolases"/>
    <property type="match status" value="1"/>
</dbReference>
<comment type="caution">
    <text evidence="2">The sequence shown here is derived from an EMBL/GenBank/DDBJ whole genome shotgun (WGS) entry which is preliminary data.</text>
</comment>
<dbReference type="EMBL" id="CAICTM010000388">
    <property type="protein sequence ID" value="CAB9509420.1"/>
    <property type="molecule type" value="Genomic_DNA"/>
</dbReference>
<protein>
    <submittedName>
        <fullName evidence="2">Amidohydrolase</fullName>
    </submittedName>
</protein>
<dbReference type="InterPro" id="IPR011059">
    <property type="entry name" value="Metal-dep_hydrolase_composite"/>
</dbReference>
<dbReference type="Gene3D" id="3.20.20.140">
    <property type="entry name" value="Metal-dependent hydrolases"/>
    <property type="match status" value="1"/>
</dbReference>
<evidence type="ECO:0000259" key="1">
    <source>
        <dbReference type="Pfam" id="PF01979"/>
    </source>
</evidence>
<dbReference type="Gene3D" id="2.30.40.10">
    <property type="entry name" value="Urease, subunit C, domain 1"/>
    <property type="match status" value="1"/>
</dbReference>
<accession>A0A9N8DZE9</accession>
<feature type="domain" description="Amidohydrolase-related" evidence="1">
    <location>
        <begin position="73"/>
        <end position="432"/>
    </location>
</feature>
<reference evidence="2" key="1">
    <citation type="submission" date="2020-06" db="EMBL/GenBank/DDBJ databases">
        <authorList>
            <consortium name="Plant Systems Biology data submission"/>
        </authorList>
    </citation>
    <scope>NUCLEOTIDE SEQUENCE</scope>
    <source>
        <strain evidence="2">D6</strain>
    </source>
</reference>